<dbReference type="HOGENOM" id="CLU_146186_0_0_1"/>
<gene>
    <name evidence="2" type="ORF">PISMIDRAFT_118422</name>
</gene>
<dbReference type="Pfam" id="PF20149">
    <property type="entry name" value="DUF6532"/>
    <property type="match status" value="2"/>
</dbReference>
<dbReference type="AlphaFoldDB" id="A0A0C9YIS4"/>
<feature type="non-terminal residue" evidence="2">
    <location>
        <position position="134"/>
    </location>
</feature>
<dbReference type="InterPro" id="IPR045341">
    <property type="entry name" value="DUF6532"/>
</dbReference>
<dbReference type="OrthoDB" id="3257342at2759"/>
<evidence type="ECO:0000259" key="1">
    <source>
        <dbReference type="Pfam" id="PF20149"/>
    </source>
</evidence>
<feature type="domain" description="DUF6532" evidence="1">
    <location>
        <begin position="59"/>
        <end position="114"/>
    </location>
</feature>
<evidence type="ECO:0000313" key="3">
    <source>
        <dbReference type="Proteomes" id="UP000054018"/>
    </source>
</evidence>
<sequence length="134" mass="14786">ILETATKIYCVLLLTENLFPTSVQEVAWVKKAWTLACHHHSTKLSHDGGILKLGSSLDEHTGLYTNPAIQQVINEVLFKNKSDDAIKWGKYYDPFPCVAFALALTAVGFTLSKYTLLTSSISKTISCCTALYSL</sequence>
<organism evidence="2 3">
    <name type="scientific">Pisolithus microcarpus 441</name>
    <dbReference type="NCBI Taxonomy" id="765257"/>
    <lineage>
        <taxon>Eukaryota</taxon>
        <taxon>Fungi</taxon>
        <taxon>Dikarya</taxon>
        <taxon>Basidiomycota</taxon>
        <taxon>Agaricomycotina</taxon>
        <taxon>Agaricomycetes</taxon>
        <taxon>Agaricomycetidae</taxon>
        <taxon>Boletales</taxon>
        <taxon>Sclerodermatineae</taxon>
        <taxon>Pisolithaceae</taxon>
        <taxon>Pisolithus</taxon>
    </lineage>
</organism>
<protein>
    <recommendedName>
        <fullName evidence="1">DUF6532 domain-containing protein</fullName>
    </recommendedName>
</protein>
<keyword evidence="3" id="KW-1185">Reference proteome</keyword>
<reference evidence="3" key="2">
    <citation type="submission" date="2015-01" db="EMBL/GenBank/DDBJ databases">
        <title>Evolutionary Origins and Diversification of the Mycorrhizal Mutualists.</title>
        <authorList>
            <consortium name="DOE Joint Genome Institute"/>
            <consortium name="Mycorrhizal Genomics Consortium"/>
            <person name="Kohler A."/>
            <person name="Kuo A."/>
            <person name="Nagy L.G."/>
            <person name="Floudas D."/>
            <person name="Copeland A."/>
            <person name="Barry K.W."/>
            <person name="Cichocki N."/>
            <person name="Veneault-Fourrey C."/>
            <person name="LaButti K."/>
            <person name="Lindquist E.A."/>
            <person name="Lipzen A."/>
            <person name="Lundell T."/>
            <person name="Morin E."/>
            <person name="Murat C."/>
            <person name="Riley R."/>
            <person name="Ohm R."/>
            <person name="Sun H."/>
            <person name="Tunlid A."/>
            <person name="Henrissat B."/>
            <person name="Grigoriev I.V."/>
            <person name="Hibbett D.S."/>
            <person name="Martin F."/>
        </authorList>
    </citation>
    <scope>NUCLEOTIDE SEQUENCE [LARGE SCALE GENOMIC DNA]</scope>
    <source>
        <strain evidence="3">441</strain>
    </source>
</reference>
<evidence type="ECO:0000313" key="2">
    <source>
        <dbReference type="EMBL" id="KIK13689.1"/>
    </source>
</evidence>
<feature type="domain" description="DUF6532" evidence="1">
    <location>
        <begin position="5"/>
        <end position="43"/>
    </location>
</feature>
<reference evidence="2 3" key="1">
    <citation type="submission" date="2014-04" db="EMBL/GenBank/DDBJ databases">
        <authorList>
            <consortium name="DOE Joint Genome Institute"/>
            <person name="Kuo A."/>
            <person name="Kohler A."/>
            <person name="Costa M.D."/>
            <person name="Nagy L.G."/>
            <person name="Floudas D."/>
            <person name="Copeland A."/>
            <person name="Barry K.W."/>
            <person name="Cichocki N."/>
            <person name="Veneault-Fourrey C."/>
            <person name="LaButti K."/>
            <person name="Lindquist E.A."/>
            <person name="Lipzen A."/>
            <person name="Lundell T."/>
            <person name="Morin E."/>
            <person name="Murat C."/>
            <person name="Sun H."/>
            <person name="Tunlid A."/>
            <person name="Henrissat B."/>
            <person name="Grigoriev I.V."/>
            <person name="Hibbett D.S."/>
            <person name="Martin F."/>
            <person name="Nordberg H.P."/>
            <person name="Cantor M.N."/>
            <person name="Hua S.X."/>
        </authorList>
    </citation>
    <scope>NUCLEOTIDE SEQUENCE [LARGE SCALE GENOMIC DNA]</scope>
    <source>
        <strain evidence="2 3">441</strain>
    </source>
</reference>
<accession>A0A0C9YIS4</accession>
<name>A0A0C9YIS4_9AGAM</name>
<proteinExistence type="predicted"/>
<dbReference type="Proteomes" id="UP000054018">
    <property type="component" value="Unassembled WGS sequence"/>
</dbReference>
<dbReference type="EMBL" id="KN833980">
    <property type="protein sequence ID" value="KIK13689.1"/>
    <property type="molecule type" value="Genomic_DNA"/>
</dbReference>